<dbReference type="Proteomes" id="UP000184268">
    <property type="component" value="Unassembled WGS sequence"/>
</dbReference>
<name>A0A1M5YD35_9GAMM</name>
<gene>
    <name evidence="2" type="ORF">SAMN02745129_4099</name>
</gene>
<evidence type="ECO:0000256" key="1">
    <source>
        <dbReference type="SAM" id="Coils"/>
    </source>
</evidence>
<dbReference type="PANTHER" id="PTHR30469">
    <property type="entry name" value="MULTIDRUG RESISTANCE PROTEIN MDTA"/>
    <property type="match status" value="1"/>
</dbReference>
<evidence type="ECO:0000313" key="3">
    <source>
        <dbReference type="Proteomes" id="UP000184268"/>
    </source>
</evidence>
<dbReference type="RefSeq" id="WP_067660856.1">
    <property type="nucleotide sequence ID" value="NZ_FQXG01000007.1"/>
</dbReference>
<dbReference type="AlphaFoldDB" id="A0A1M5YD35"/>
<keyword evidence="3" id="KW-1185">Reference proteome</keyword>
<dbReference type="STRING" id="299255.SAMN02745129_4099"/>
<dbReference type="GO" id="GO:0015562">
    <property type="term" value="F:efflux transmembrane transporter activity"/>
    <property type="evidence" value="ECO:0007669"/>
    <property type="project" value="TreeGrafter"/>
</dbReference>
<dbReference type="OrthoDB" id="5645220at2"/>
<accession>A0A1M5YD35</accession>
<protein>
    <submittedName>
        <fullName evidence="2">RND family efflux transporter, MFP subunit</fullName>
    </submittedName>
</protein>
<dbReference type="Gene3D" id="2.40.30.170">
    <property type="match status" value="1"/>
</dbReference>
<dbReference type="Gene3D" id="2.40.50.100">
    <property type="match status" value="1"/>
</dbReference>
<dbReference type="GO" id="GO:1990281">
    <property type="term" value="C:efflux pump complex"/>
    <property type="evidence" value="ECO:0007669"/>
    <property type="project" value="TreeGrafter"/>
</dbReference>
<organism evidence="2 3">
    <name type="scientific">Ferrimonas marina</name>
    <dbReference type="NCBI Taxonomy" id="299255"/>
    <lineage>
        <taxon>Bacteria</taxon>
        <taxon>Pseudomonadati</taxon>
        <taxon>Pseudomonadota</taxon>
        <taxon>Gammaproteobacteria</taxon>
        <taxon>Alteromonadales</taxon>
        <taxon>Ferrimonadaceae</taxon>
        <taxon>Ferrimonas</taxon>
    </lineage>
</organism>
<sequence length="427" mass="47634">MSSTPKKRWLPIGIALGVLCLVAAVMLRPKAPVNESYDRARLVEVMPLERAPLAPEISAFGRVEPKRVWQAVAELGGPVRYRNPQLEAGRLLPKGALLLEIEPLEFELRLAQARADRNAAAAQLTRLSQNENNLQASLELEQGRLQLTQAETERKQSLKQRSLISDSELDNQQQSLLAQRKLVQELENQLQLLPDDRQVAQAQLKVAEASVADAERRLSQTRVTMPFDGRVAEVSVETGQVVSANQVMVTLHGIDQMEIEVAVALHDMQRLLGSHSEDALRNRALSLQAEVQLDSGELSVNWDAEVVRIRESVDPNQATVGVVLLVKQDYQQLDLAQRPPLVKDLFVTARIRGPEREQVVVPSRALRGERLYLMDQQSRLRIEPVEVLYRRGDQVAVRGALPSDVDLVLNDLLPAVPGMLLRTEAEQ</sequence>
<proteinExistence type="predicted"/>
<reference evidence="3" key="1">
    <citation type="submission" date="2016-11" db="EMBL/GenBank/DDBJ databases">
        <authorList>
            <person name="Varghese N."/>
            <person name="Submissions S."/>
        </authorList>
    </citation>
    <scope>NUCLEOTIDE SEQUENCE [LARGE SCALE GENOMIC DNA]</scope>
    <source>
        <strain evidence="3">DSM 16917</strain>
    </source>
</reference>
<feature type="coiled-coil region" evidence="1">
    <location>
        <begin position="110"/>
        <end position="224"/>
    </location>
</feature>
<dbReference type="EMBL" id="FQXG01000007">
    <property type="protein sequence ID" value="SHI09937.1"/>
    <property type="molecule type" value="Genomic_DNA"/>
</dbReference>
<dbReference type="SUPFAM" id="SSF111369">
    <property type="entry name" value="HlyD-like secretion proteins"/>
    <property type="match status" value="2"/>
</dbReference>
<evidence type="ECO:0000313" key="2">
    <source>
        <dbReference type="EMBL" id="SHI09937.1"/>
    </source>
</evidence>
<keyword evidence="1" id="KW-0175">Coiled coil</keyword>
<dbReference type="Gene3D" id="1.10.287.470">
    <property type="entry name" value="Helix hairpin bin"/>
    <property type="match status" value="1"/>
</dbReference>